<dbReference type="FunFam" id="1.25.40.10:FF:000031">
    <property type="entry name" value="Pentatricopeptide repeat-containing protein mitochondrial"/>
    <property type="match status" value="1"/>
</dbReference>
<dbReference type="eggNOG" id="KOG4197">
    <property type="taxonomic scope" value="Eukaryota"/>
</dbReference>
<dbReference type="InterPro" id="IPR032867">
    <property type="entry name" value="DYW_dom"/>
</dbReference>
<evidence type="ECO:0000313" key="2">
    <source>
        <dbReference type="RefSeq" id="XP_010272359.1"/>
    </source>
</evidence>
<accession>A0A1U8AW17</accession>
<dbReference type="GO" id="GO:0008270">
    <property type="term" value="F:zinc ion binding"/>
    <property type="evidence" value="ECO:0007669"/>
    <property type="project" value="InterPro"/>
</dbReference>
<reference evidence="2" key="1">
    <citation type="submission" date="2025-08" db="UniProtKB">
        <authorList>
            <consortium name="RefSeq"/>
        </authorList>
    </citation>
    <scope>IDENTIFICATION</scope>
</reference>
<dbReference type="Proteomes" id="UP000189703">
    <property type="component" value="Unplaced"/>
</dbReference>
<dbReference type="InterPro" id="IPR002885">
    <property type="entry name" value="PPR_rpt"/>
</dbReference>
<dbReference type="GO" id="GO:0009451">
    <property type="term" value="P:RNA modification"/>
    <property type="evidence" value="ECO:0007669"/>
    <property type="project" value="InterPro"/>
</dbReference>
<dbReference type="GeneID" id="104608164"/>
<proteinExistence type="predicted"/>
<dbReference type="OMA" id="QLHVHAI"/>
<dbReference type="AlphaFoldDB" id="A0A1U8AW17"/>
<gene>
    <name evidence="2" type="primary">LOC104608164</name>
</gene>
<dbReference type="InterPro" id="IPR011990">
    <property type="entry name" value="TPR-like_helical_dom_sf"/>
</dbReference>
<dbReference type="RefSeq" id="XP_010272359.1">
    <property type="nucleotide sequence ID" value="XM_010274057.2"/>
</dbReference>
<dbReference type="Pfam" id="PF20431">
    <property type="entry name" value="E_motif"/>
    <property type="match status" value="1"/>
</dbReference>
<sequence>MMKLWRLNTLHKVVHQRFYRLLKSFPPFSQLVYAAKFIQTNAIFCREKTQAILSLIEKGHFTPTSNVYSKLLVECSSSKSLKQGMQIHAHIIKSGFSEDTALRNHLINLYSKRQIFCFARNLIDEIPEPDLVSWSALISGYAQNGFGKEALSAFIEMHSSGVKCNEFTFPSVLKACSITKDLKGGKQIHGIVVVTGYESDVFVANTLVVMYAKCGELEDCKRLFDEIPERNVISWNALFSGYVQNDCYGEAVDQFKEMVAEGTKPNEFSLSSILNACTGSEDYSQGKRVHGYLVKLGYDSDLYSNNALVDMYSKLGDFEASMAIFQNIALPDIVSWNAAIAGCVLHGCHDWALELLGQMKDAGTFPNKFTLSSILKACAGIGMKELGKQVHSNLIKMDTESDTFVSVGLIDMYSKCTLVHDARMVFDLMPEHDVISWNAIISGYSQNGEDKEAISLFIDMLKEGFGFNRTTLSVILKSTAVLQASEVVKQVHALAMKAGFEYDSYVVNSLIDSYGKCSHIEDATRIFEECPFGDVASFTSMITAYSQYGQGEEALKLFLKMLDMGLRPDGFVCSSLLNACANLSAYEQGKQIHVHILKSGFISDVFAGNALVNMYAKCGSVDDADRAFLEIPERGIVSWSAMIGGLAQHGQGREALSLFHQMLEEGVFPNHITLVSVLCACNHAGLIAEAKQYFESMDKQFGIEPMQEHYACMVDLLGRAGRLDEAVELVNKMPFEANASVWGALLGASRIHGNLELGRHAAEMLFTLEPEKSGTHVLLANMYASVGMWENVAKVRRLMKDSKVKKEPGMSWIEVKDKVHAFIVGDRSHSRTAEIYAKLDELSELMCKAGYVPMIEIDLHDVDRSEKERLLFHHSEKLAVAFGLIATPEGAPIRVKKNLRVCVDCHTAFKFICKIVSREIIVRDINRFHHFRDGSCSCGDYW</sequence>
<dbReference type="InterPro" id="IPR046960">
    <property type="entry name" value="PPR_At4g14850-like_plant"/>
</dbReference>
<dbReference type="Pfam" id="PF14432">
    <property type="entry name" value="DYW_deaminase"/>
    <property type="match status" value="1"/>
</dbReference>
<evidence type="ECO:0000313" key="1">
    <source>
        <dbReference type="Proteomes" id="UP000189703"/>
    </source>
</evidence>
<dbReference type="Pfam" id="PF01535">
    <property type="entry name" value="PPR"/>
    <property type="match status" value="2"/>
</dbReference>
<dbReference type="PANTHER" id="PTHR47926:SF530">
    <property type="entry name" value="DYW DOMAIN-CONTAINING PROTEIN"/>
    <property type="match status" value="1"/>
</dbReference>
<dbReference type="Gene3D" id="1.25.40.10">
    <property type="entry name" value="Tetratricopeptide repeat domain"/>
    <property type="match status" value="5"/>
</dbReference>
<protein>
    <submittedName>
        <fullName evidence="2">Pentatricopeptide repeat-containing protein At5g04780-like isoform X1</fullName>
    </submittedName>
</protein>
<dbReference type="Pfam" id="PF13041">
    <property type="entry name" value="PPR_2"/>
    <property type="match status" value="6"/>
</dbReference>
<dbReference type="FunFam" id="1.25.40.10:FF:000073">
    <property type="entry name" value="Pentatricopeptide repeat-containing protein chloroplastic"/>
    <property type="match status" value="2"/>
</dbReference>
<dbReference type="GO" id="GO:0003723">
    <property type="term" value="F:RNA binding"/>
    <property type="evidence" value="ECO:0007669"/>
    <property type="project" value="InterPro"/>
</dbReference>
<dbReference type="FunFam" id="1.25.40.10:FF:000578">
    <property type="entry name" value="Pentatricopeptide repeat-containing protein"/>
    <property type="match status" value="1"/>
</dbReference>
<dbReference type="OrthoDB" id="185373at2759"/>
<dbReference type="NCBIfam" id="TIGR00756">
    <property type="entry name" value="PPR"/>
    <property type="match status" value="7"/>
</dbReference>
<dbReference type="KEGG" id="nnu:104608164"/>
<dbReference type="InterPro" id="IPR046848">
    <property type="entry name" value="E_motif"/>
</dbReference>
<organism evidence="1 2">
    <name type="scientific">Nelumbo nucifera</name>
    <name type="common">Sacred lotus</name>
    <dbReference type="NCBI Taxonomy" id="4432"/>
    <lineage>
        <taxon>Eukaryota</taxon>
        <taxon>Viridiplantae</taxon>
        <taxon>Streptophyta</taxon>
        <taxon>Embryophyta</taxon>
        <taxon>Tracheophyta</taxon>
        <taxon>Spermatophyta</taxon>
        <taxon>Magnoliopsida</taxon>
        <taxon>Proteales</taxon>
        <taxon>Nelumbonaceae</taxon>
        <taxon>Nelumbo</taxon>
    </lineage>
</organism>
<keyword evidence="1" id="KW-1185">Reference proteome</keyword>
<dbReference type="PANTHER" id="PTHR47926">
    <property type="entry name" value="PENTATRICOPEPTIDE REPEAT-CONTAINING PROTEIN"/>
    <property type="match status" value="1"/>
</dbReference>
<dbReference type="FunFam" id="1.25.40.10:FF:000227">
    <property type="entry name" value="Pentatricopeptide repeat-containing protein At3g13880"/>
    <property type="match status" value="1"/>
</dbReference>
<dbReference type="FunFam" id="1.25.40.10:FF:000366">
    <property type="entry name" value="Pentatricopeptide (PPR) repeat-containing protein"/>
    <property type="match status" value="1"/>
</dbReference>
<name>A0A1U8AW17_NELNU</name>
<dbReference type="PROSITE" id="PS51375">
    <property type="entry name" value="PPR"/>
    <property type="match status" value="7"/>
</dbReference>
<dbReference type="FunFam" id="1.25.40.10:FF:001100">
    <property type="entry name" value="Pentatricopeptide repeat-containing protein"/>
    <property type="match status" value="1"/>
</dbReference>